<gene>
    <name evidence="2" type="ORF">SAMN05518846_11237</name>
</gene>
<keyword evidence="3" id="KW-1185">Reference proteome</keyword>
<dbReference type="Proteomes" id="UP000198915">
    <property type="component" value="Unassembled WGS sequence"/>
</dbReference>
<proteinExistence type="predicted"/>
<sequence>MTSQYNERFRRFASRMERGIMIGIVVCALMLIIGEIVISYVPARMLLIETERLEGVSRLP</sequence>
<reference evidence="3" key="1">
    <citation type="submission" date="2016-10" db="EMBL/GenBank/DDBJ databases">
        <authorList>
            <person name="Varghese N."/>
            <person name="Submissions S."/>
        </authorList>
    </citation>
    <scope>NUCLEOTIDE SEQUENCE [LARGE SCALE GENOMIC DNA]</scope>
    <source>
        <strain evidence="3">OK042</strain>
    </source>
</reference>
<dbReference type="STRING" id="1884381.SAMN05518846_11237"/>
<keyword evidence="1" id="KW-0812">Transmembrane</keyword>
<keyword evidence="1" id="KW-0472">Membrane</keyword>
<keyword evidence="1" id="KW-1133">Transmembrane helix</keyword>
<name>A0A1I3YUV6_9BACL</name>
<feature type="transmembrane region" description="Helical" evidence="1">
    <location>
        <begin position="20"/>
        <end position="41"/>
    </location>
</feature>
<organism evidence="2 3">
    <name type="scientific">Brevibacillus centrosporus</name>
    <dbReference type="NCBI Taxonomy" id="54910"/>
    <lineage>
        <taxon>Bacteria</taxon>
        <taxon>Bacillati</taxon>
        <taxon>Bacillota</taxon>
        <taxon>Bacilli</taxon>
        <taxon>Bacillales</taxon>
        <taxon>Paenibacillaceae</taxon>
        <taxon>Brevibacillus</taxon>
    </lineage>
</organism>
<dbReference type="AlphaFoldDB" id="A0A1I3YUV6"/>
<dbReference type="EMBL" id="FORT01000012">
    <property type="protein sequence ID" value="SFK35570.1"/>
    <property type="molecule type" value="Genomic_DNA"/>
</dbReference>
<protein>
    <submittedName>
        <fullName evidence="2">Uncharacterized protein</fullName>
    </submittedName>
</protein>
<evidence type="ECO:0000313" key="2">
    <source>
        <dbReference type="EMBL" id="SFK35570.1"/>
    </source>
</evidence>
<accession>A0A1I3YUV6</accession>
<evidence type="ECO:0000313" key="3">
    <source>
        <dbReference type="Proteomes" id="UP000198915"/>
    </source>
</evidence>
<evidence type="ECO:0000256" key="1">
    <source>
        <dbReference type="SAM" id="Phobius"/>
    </source>
</evidence>
<dbReference type="RefSeq" id="WP_092272070.1">
    <property type="nucleotide sequence ID" value="NZ_BJOE01000009.1"/>
</dbReference>